<dbReference type="Proteomes" id="UP000183063">
    <property type="component" value="Unassembled WGS sequence"/>
</dbReference>
<comment type="similarity">
    <text evidence="1">Belongs to the protein-tyrosine phosphatase family.</text>
</comment>
<dbReference type="InterPro" id="IPR026893">
    <property type="entry name" value="Tyr/Ser_Pase_IphP-type"/>
</dbReference>
<evidence type="ECO:0000313" key="7">
    <source>
        <dbReference type="Proteomes" id="UP000198939"/>
    </source>
</evidence>
<accession>A0A1H8M9H0</accession>
<feature type="domain" description="RadC-like JAB" evidence="3">
    <location>
        <begin position="60"/>
        <end position="104"/>
    </location>
</feature>
<dbReference type="GO" id="GO:0004721">
    <property type="term" value="F:phosphoprotein phosphatase activity"/>
    <property type="evidence" value="ECO:0007669"/>
    <property type="project" value="InterPro"/>
</dbReference>
<keyword evidence="2" id="KW-0472">Membrane</keyword>
<evidence type="ECO:0000256" key="1">
    <source>
        <dbReference type="ARBA" id="ARBA00009580"/>
    </source>
</evidence>
<gene>
    <name evidence="4" type="ORF">RTCCBAU85039_3161</name>
    <name evidence="5" type="ORF">SAMN05216228_101282</name>
</gene>
<dbReference type="Gene3D" id="3.90.190.10">
    <property type="entry name" value="Protein tyrosine phosphatase superfamily"/>
    <property type="match status" value="1"/>
</dbReference>
<keyword evidence="2" id="KW-1133">Transmembrane helix</keyword>
<dbReference type="EMBL" id="FNXB01000015">
    <property type="protein sequence ID" value="SEH93452.1"/>
    <property type="molecule type" value="Genomic_DNA"/>
</dbReference>
<evidence type="ECO:0000259" key="3">
    <source>
        <dbReference type="Pfam" id="PF04002"/>
    </source>
</evidence>
<dbReference type="InterPro" id="IPR029021">
    <property type="entry name" value="Prot-tyrosine_phosphatase-like"/>
</dbReference>
<dbReference type="SUPFAM" id="SSF52799">
    <property type="entry name" value="(Phosphotyrosine protein) phosphatases II"/>
    <property type="match status" value="1"/>
</dbReference>
<dbReference type="EMBL" id="FOCV01000012">
    <property type="protein sequence ID" value="SEO13985.1"/>
    <property type="molecule type" value="Genomic_DNA"/>
</dbReference>
<evidence type="ECO:0000313" key="6">
    <source>
        <dbReference type="Proteomes" id="UP000183063"/>
    </source>
</evidence>
<name>A0A1H8M9H0_9HYPH</name>
<evidence type="ECO:0000256" key="2">
    <source>
        <dbReference type="SAM" id="Phobius"/>
    </source>
</evidence>
<keyword evidence="2" id="KW-0812">Transmembrane</keyword>
<protein>
    <submittedName>
        <fullName evidence="4">DNA repair protein RadC</fullName>
    </submittedName>
    <submittedName>
        <fullName evidence="5">Protein tyrosine/serine phosphatase</fullName>
    </submittedName>
</protein>
<dbReference type="Pfam" id="PF13350">
    <property type="entry name" value="Y_phosphatase3"/>
    <property type="match status" value="1"/>
</dbReference>
<feature type="transmembrane region" description="Helical" evidence="2">
    <location>
        <begin position="149"/>
        <end position="167"/>
    </location>
</feature>
<dbReference type="Gene3D" id="3.40.140.10">
    <property type="entry name" value="Cytidine Deaminase, domain 2"/>
    <property type="match status" value="1"/>
</dbReference>
<organism evidence="4 6">
    <name type="scientific">Rhizobium tibeticum</name>
    <dbReference type="NCBI Taxonomy" id="501024"/>
    <lineage>
        <taxon>Bacteria</taxon>
        <taxon>Pseudomonadati</taxon>
        <taxon>Pseudomonadota</taxon>
        <taxon>Alphaproteobacteria</taxon>
        <taxon>Hyphomicrobiales</taxon>
        <taxon>Rhizobiaceae</taxon>
        <taxon>Rhizobium/Agrobacterium group</taxon>
        <taxon>Rhizobium</taxon>
    </lineage>
</organism>
<dbReference type="AlphaFoldDB" id="A0A1H8M9H0"/>
<dbReference type="PROSITE" id="PS00383">
    <property type="entry name" value="TYR_PHOSPHATASE_1"/>
    <property type="match status" value="1"/>
</dbReference>
<dbReference type="PANTHER" id="PTHR31126">
    <property type="entry name" value="TYROSINE-PROTEIN PHOSPHATASE"/>
    <property type="match status" value="1"/>
</dbReference>
<reference evidence="4" key="3">
    <citation type="submission" date="2016-10" db="EMBL/GenBank/DDBJ databases">
        <authorList>
            <person name="de Groot N.N."/>
        </authorList>
    </citation>
    <scope>NUCLEOTIDE SEQUENCE [LARGE SCALE GENOMIC DNA]</scope>
    <source>
        <strain evidence="4">CCBAU85039</strain>
    </source>
</reference>
<reference evidence="5 7" key="2">
    <citation type="submission" date="2016-10" db="EMBL/GenBank/DDBJ databases">
        <authorList>
            <person name="Varghese N."/>
            <person name="Submissions S."/>
        </authorList>
    </citation>
    <scope>NUCLEOTIDE SEQUENCE [LARGE SCALE GENOMIC DNA]</scope>
    <source>
        <strain evidence="5 7">CGMCC 1.7071</strain>
    </source>
</reference>
<dbReference type="Pfam" id="PF04002">
    <property type="entry name" value="RadC"/>
    <property type="match status" value="1"/>
</dbReference>
<sequence>MAHETREQFRILVLNKRNALIADEIQGHGDGRSYAGLFARGRAAGAGAFGHGPYPGPQPPLGRSDAVAADIDMTKMIVDTAKPLGITVHGHIIIGKDGHASLKGLRLSQIRFRCPSGLGGKATMLQPSCSETFMTTTIASRQFPRFRKAALCFLAPLFLIVGSYALYLKATNNFHTVVAGEVYRSSQPSPQAIADFAQRYGIKTIINLRGPTNSPAWHAEVEQAKTLGIEHIDFPMSAYKELSPERAEELIQVMKEAPKPLLIHCLSGSDRTGLASALYLAAISKTNENVAEEQMSIIYGHIALPISRAFAMDRTFEKLEPLLGFRES</sequence>
<evidence type="ECO:0000313" key="5">
    <source>
        <dbReference type="EMBL" id="SEO13985.1"/>
    </source>
</evidence>
<reference evidence="6" key="1">
    <citation type="submission" date="2016-10" db="EMBL/GenBank/DDBJ databases">
        <authorList>
            <person name="Wibberg D."/>
        </authorList>
    </citation>
    <scope>NUCLEOTIDE SEQUENCE [LARGE SCALE GENOMIC DNA]</scope>
</reference>
<dbReference type="InterPro" id="IPR016130">
    <property type="entry name" value="Tyr_Pase_AS"/>
</dbReference>
<dbReference type="Proteomes" id="UP000198939">
    <property type="component" value="Unassembled WGS sequence"/>
</dbReference>
<evidence type="ECO:0000313" key="4">
    <source>
        <dbReference type="EMBL" id="SEH93452.1"/>
    </source>
</evidence>
<proteinExistence type="inferred from homology"/>
<dbReference type="InterPro" id="IPR025657">
    <property type="entry name" value="RadC_JAB"/>
</dbReference>
<dbReference type="STRING" id="501024.RTCCBAU85039_3161"/>
<dbReference type="CDD" id="cd14529">
    <property type="entry name" value="TpbA-like"/>
    <property type="match status" value="1"/>
</dbReference>
<keyword evidence="7" id="KW-1185">Reference proteome</keyword>
<dbReference type="PANTHER" id="PTHR31126:SF72">
    <property type="entry name" value="DUAL SPECIFICITY PROTEIN PHOSPHATASE TPBA"/>
    <property type="match status" value="1"/>
</dbReference>